<dbReference type="EMBL" id="JH815736">
    <property type="protein sequence ID" value="EKC22894.1"/>
    <property type="molecule type" value="Genomic_DNA"/>
</dbReference>
<dbReference type="HOGENOM" id="CLU_2123419_0_0_1"/>
<gene>
    <name evidence="1" type="ORF">CGI_10001256</name>
</gene>
<evidence type="ECO:0000313" key="1">
    <source>
        <dbReference type="EMBL" id="EKC22894.1"/>
    </source>
</evidence>
<reference evidence="1" key="1">
    <citation type="journal article" date="2012" name="Nature">
        <title>The oyster genome reveals stress adaptation and complexity of shell formation.</title>
        <authorList>
            <person name="Zhang G."/>
            <person name="Fang X."/>
            <person name="Guo X."/>
            <person name="Li L."/>
            <person name="Luo R."/>
            <person name="Xu F."/>
            <person name="Yang P."/>
            <person name="Zhang L."/>
            <person name="Wang X."/>
            <person name="Qi H."/>
            <person name="Xiong Z."/>
            <person name="Que H."/>
            <person name="Xie Y."/>
            <person name="Holland P.W."/>
            <person name="Paps J."/>
            <person name="Zhu Y."/>
            <person name="Wu F."/>
            <person name="Chen Y."/>
            <person name="Wang J."/>
            <person name="Peng C."/>
            <person name="Meng J."/>
            <person name="Yang L."/>
            <person name="Liu J."/>
            <person name="Wen B."/>
            <person name="Zhang N."/>
            <person name="Huang Z."/>
            <person name="Zhu Q."/>
            <person name="Feng Y."/>
            <person name="Mount A."/>
            <person name="Hedgecock D."/>
            <person name="Xu Z."/>
            <person name="Liu Y."/>
            <person name="Domazet-Loso T."/>
            <person name="Du Y."/>
            <person name="Sun X."/>
            <person name="Zhang S."/>
            <person name="Liu B."/>
            <person name="Cheng P."/>
            <person name="Jiang X."/>
            <person name="Li J."/>
            <person name="Fan D."/>
            <person name="Wang W."/>
            <person name="Fu W."/>
            <person name="Wang T."/>
            <person name="Wang B."/>
            <person name="Zhang J."/>
            <person name="Peng Z."/>
            <person name="Li Y."/>
            <person name="Li N."/>
            <person name="Wang J."/>
            <person name="Chen M."/>
            <person name="He Y."/>
            <person name="Tan F."/>
            <person name="Song X."/>
            <person name="Zheng Q."/>
            <person name="Huang R."/>
            <person name="Yang H."/>
            <person name="Du X."/>
            <person name="Chen L."/>
            <person name="Yang M."/>
            <person name="Gaffney P.M."/>
            <person name="Wang S."/>
            <person name="Luo L."/>
            <person name="She Z."/>
            <person name="Ming Y."/>
            <person name="Huang W."/>
            <person name="Zhang S."/>
            <person name="Huang B."/>
            <person name="Zhang Y."/>
            <person name="Qu T."/>
            <person name="Ni P."/>
            <person name="Miao G."/>
            <person name="Wang J."/>
            <person name="Wang Q."/>
            <person name="Steinberg C.E."/>
            <person name="Wang H."/>
            <person name="Li N."/>
            <person name="Qian L."/>
            <person name="Zhang G."/>
            <person name="Li Y."/>
            <person name="Yang H."/>
            <person name="Liu X."/>
            <person name="Wang J."/>
            <person name="Yin Y."/>
            <person name="Wang J."/>
        </authorList>
    </citation>
    <scope>NUCLEOTIDE SEQUENCE [LARGE SCALE GENOMIC DNA]</scope>
    <source>
        <strain evidence="1">05x7-T-G4-1.051#20</strain>
    </source>
</reference>
<protein>
    <submittedName>
        <fullName evidence="1">Uncharacterized protein</fullName>
    </submittedName>
</protein>
<accession>K1PV82</accession>
<organism evidence="1">
    <name type="scientific">Magallana gigas</name>
    <name type="common">Pacific oyster</name>
    <name type="synonym">Crassostrea gigas</name>
    <dbReference type="NCBI Taxonomy" id="29159"/>
    <lineage>
        <taxon>Eukaryota</taxon>
        <taxon>Metazoa</taxon>
        <taxon>Spiralia</taxon>
        <taxon>Lophotrochozoa</taxon>
        <taxon>Mollusca</taxon>
        <taxon>Bivalvia</taxon>
        <taxon>Autobranchia</taxon>
        <taxon>Pteriomorphia</taxon>
        <taxon>Ostreida</taxon>
        <taxon>Ostreoidea</taxon>
        <taxon>Ostreidae</taxon>
        <taxon>Magallana</taxon>
    </lineage>
</organism>
<dbReference type="InParanoid" id="K1PV82"/>
<name>K1PV82_MAGGI</name>
<proteinExistence type="predicted"/>
<dbReference type="AlphaFoldDB" id="K1PV82"/>
<sequence>MYAYTIGTTVLAGGEDHTIAQAACTGMGSEKRYTAAIPRERGGKSCQDICSSVTDMDEETEYPGTKPYCIEGILIYQKKGPKDTLNTKWMNTWKYGAKGCVQTKWGPNFCCCSV</sequence>